<dbReference type="HAMAP" id="MF_00182">
    <property type="entry name" value="Formyl_trans"/>
    <property type="match status" value="1"/>
</dbReference>
<keyword evidence="9" id="KW-1185">Reference proteome</keyword>
<keyword evidence="3 5" id="KW-0808">Transferase</keyword>
<dbReference type="CDD" id="cd08704">
    <property type="entry name" value="Met_tRNA_FMT_C"/>
    <property type="match status" value="1"/>
</dbReference>
<dbReference type="InterPro" id="IPR036477">
    <property type="entry name" value="Formyl_transf_N_sf"/>
</dbReference>
<dbReference type="OrthoDB" id="9802815at2"/>
<organism evidence="8 9">
    <name type="scientific">Brevinema andersonii</name>
    <dbReference type="NCBI Taxonomy" id="34097"/>
    <lineage>
        <taxon>Bacteria</taxon>
        <taxon>Pseudomonadati</taxon>
        <taxon>Spirochaetota</taxon>
        <taxon>Spirochaetia</taxon>
        <taxon>Brevinematales</taxon>
        <taxon>Brevinemataceae</taxon>
        <taxon>Brevinema</taxon>
    </lineage>
</organism>
<evidence type="ECO:0000256" key="2">
    <source>
        <dbReference type="ARBA" id="ARBA00012261"/>
    </source>
</evidence>
<dbReference type="PANTHER" id="PTHR11138:SF5">
    <property type="entry name" value="METHIONYL-TRNA FORMYLTRANSFERASE, MITOCHONDRIAL"/>
    <property type="match status" value="1"/>
</dbReference>
<dbReference type="NCBIfam" id="TIGR00460">
    <property type="entry name" value="fmt"/>
    <property type="match status" value="1"/>
</dbReference>
<evidence type="ECO:0000259" key="7">
    <source>
        <dbReference type="Pfam" id="PF02911"/>
    </source>
</evidence>
<dbReference type="STRING" id="34097.SAMN02745150_00232"/>
<dbReference type="SUPFAM" id="SSF50486">
    <property type="entry name" value="FMT C-terminal domain-like"/>
    <property type="match status" value="1"/>
</dbReference>
<feature type="domain" description="Formyl transferase N-terminal" evidence="6">
    <location>
        <begin position="24"/>
        <end position="181"/>
    </location>
</feature>
<dbReference type="GO" id="GO:0005829">
    <property type="term" value="C:cytosol"/>
    <property type="evidence" value="ECO:0007669"/>
    <property type="project" value="TreeGrafter"/>
</dbReference>
<feature type="domain" description="Formyl transferase C-terminal" evidence="7">
    <location>
        <begin position="205"/>
        <end position="300"/>
    </location>
</feature>
<comment type="function">
    <text evidence="5">Attaches a formyl group to the free amino group of methionyl-tRNA(fMet). The formyl group appears to play a dual role in the initiator identity of N-formylmethionyl-tRNA by promoting its recognition by IF2 and preventing the misappropriation of this tRNA by the elongation apparatus.</text>
</comment>
<dbReference type="EC" id="2.1.2.9" evidence="2 5"/>
<dbReference type="Gene3D" id="3.40.50.12230">
    <property type="match status" value="1"/>
</dbReference>
<name>A0A1I1D3T9_BREAD</name>
<dbReference type="InterPro" id="IPR002376">
    <property type="entry name" value="Formyl_transf_N"/>
</dbReference>
<proteinExistence type="inferred from homology"/>
<evidence type="ECO:0000313" key="8">
    <source>
        <dbReference type="EMBL" id="SFB68996.1"/>
    </source>
</evidence>
<dbReference type="InterPro" id="IPR041711">
    <property type="entry name" value="Met-tRNA-FMT_N"/>
</dbReference>
<accession>A0A1I1D3T9</accession>
<comment type="similarity">
    <text evidence="1 5">Belongs to the Fmt family.</text>
</comment>
<feature type="binding site" evidence="5">
    <location>
        <begin position="110"/>
        <end position="113"/>
    </location>
    <ligand>
        <name>(6S)-5,6,7,8-tetrahydrofolate</name>
        <dbReference type="ChEBI" id="CHEBI:57453"/>
    </ligand>
</feature>
<dbReference type="InterPro" id="IPR005794">
    <property type="entry name" value="Fmt"/>
</dbReference>
<dbReference type="InterPro" id="IPR005793">
    <property type="entry name" value="Formyl_trans_C"/>
</dbReference>
<dbReference type="AlphaFoldDB" id="A0A1I1D3T9"/>
<dbReference type="RefSeq" id="WP_092317440.1">
    <property type="nucleotide sequence ID" value="NZ_FOKY01000001.1"/>
</dbReference>
<dbReference type="InterPro" id="IPR011034">
    <property type="entry name" value="Formyl_transferase-like_C_sf"/>
</dbReference>
<evidence type="ECO:0000256" key="5">
    <source>
        <dbReference type="HAMAP-Rule" id="MF_00182"/>
    </source>
</evidence>
<dbReference type="SUPFAM" id="SSF53328">
    <property type="entry name" value="Formyltransferase"/>
    <property type="match status" value="1"/>
</dbReference>
<dbReference type="Pfam" id="PF02911">
    <property type="entry name" value="Formyl_trans_C"/>
    <property type="match status" value="1"/>
</dbReference>
<keyword evidence="4 5" id="KW-0648">Protein biosynthesis</keyword>
<dbReference type="Pfam" id="PF00551">
    <property type="entry name" value="Formyl_trans_N"/>
    <property type="match status" value="1"/>
</dbReference>
<evidence type="ECO:0000259" key="6">
    <source>
        <dbReference type="Pfam" id="PF00551"/>
    </source>
</evidence>
<reference evidence="9" key="1">
    <citation type="submission" date="2016-10" db="EMBL/GenBank/DDBJ databases">
        <authorList>
            <person name="Varghese N."/>
            <person name="Submissions S."/>
        </authorList>
    </citation>
    <scope>NUCLEOTIDE SEQUENCE [LARGE SCALE GENOMIC DNA]</scope>
    <source>
        <strain evidence="9">ATCC 43811</strain>
    </source>
</reference>
<evidence type="ECO:0000256" key="1">
    <source>
        <dbReference type="ARBA" id="ARBA00010699"/>
    </source>
</evidence>
<protein>
    <recommendedName>
        <fullName evidence="2 5">Methionyl-tRNA formyltransferase</fullName>
        <ecNumber evidence="2 5">2.1.2.9</ecNumber>
    </recommendedName>
</protein>
<dbReference type="Proteomes" id="UP000240042">
    <property type="component" value="Unassembled WGS sequence"/>
</dbReference>
<sequence>MKIIFWGNSHFSLKPFQILIEQFSIKALVTAPNTFVGRGLKQLRLNPVKELALKYDIPVLQPQKLKNNLEFQKQLLDFNPDFHVIVSYGRLIPVELLELVDYKFINLHASLLPELRGPSPIQYALWQGSAFTGNTVQFLAEGMDEGDIIAQSRVAILPQDNYEILEEKLAKDGAELLSKVLRDINKKSYNRTPQDHQSSTYTKLIHKEDGAVYFSMSADDIYNAFRAFHQKPGIYLPLEMGNVKILDCEPVIWPQEEQGKILSIGRRGVLVATYENAILLKILQAPAKKSVSGFDFANGLRLKERMFLK</sequence>
<evidence type="ECO:0000256" key="3">
    <source>
        <dbReference type="ARBA" id="ARBA00022679"/>
    </source>
</evidence>
<dbReference type="GO" id="GO:0004479">
    <property type="term" value="F:methionyl-tRNA formyltransferase activity"/>
    <property type="evidence" value="ECO:0007669"/>
    <property type="project" value="UniProtKB-UniRule"/>
</dbReference>
<evidence type="ECO:0000313" key="9">
    <source>
        <dbReference type="Proteomes" id="UP000240042"/>
    </source>
</evidence>
<dbReference type="CDD" id="cd08646">
    <property type="entry name" value="FMT_core_Met-tRNA-FMT_N"/>
    <property type="match status" value="1"/>
</dbReference>
<dbReference type="InterPro" id="IPR044135">
    <property type="entry name" value="Met-tRNA-FMT_C"/>
</dbReference>
<comment type="catalytic activity">
    <reaction evidence="5">
        <text>L-methionyl-tRNA(fMet) + (6R)-10-formyltetrahydrofolate = N-formyl-L-methionyl-tRNA(fMet) + (6S)-5,6,7,8-tetrahydrofolate + H(+)</text>
        <dbReference type="Rhea" id="RHEA:24380"/>
        <dbReference type="Rhea" id="RHEA-COMP:9952"/>
        <dbReference type="Rhea" id="RHEA-COMP:9953"/>
        <dbReference type="ChEBI" id="CHEBI:15378"/>
        <dbReference type="ChEBI" id="CHEBI:57453"/>
        <dbReference type="ChEBI" id="CHEBI:78530"/>
        <dbReference type="ChEBI" id="CHEBI:78844"/>
        <dbReference type="ChEBI" id="CHEBI:195366"/>
        <dbReference type="EC" id="2.1.2.9"/>
    </reaction>
</comment>
<evidence type="ECO:0000256" key="4">
    <source>
        <dbReference type="ARBA" id="ARBA00022917"/>
    </source>
</evidence>
<dbReference type="PANTHER" id="PTHR11138">
    <property type="entry name" value="METHIONYL-TRNA FORMYLTRANSFERASE"/>
    <property type="match status" value="1"/>
</dbReference>
<dbReference type="EMBL" id="FOKY01000001">
    <property type="protein sequence ID" value="SFB68996.1"/>
    <property type="molecule type" value="Genomic_DNA"/>
</dbReference>
<gene>
    <name evidence="5" type="primary">fmt</name>
    <name evidence="8" type="ORF">SAMN02745150_00232</name>
</gene>